<name>A0A6B0UW37_IXORI</name>
<evidence type="ECO:0000256" key="1">
    <source>
        <dbReference type="SAM" id="SignalP"/>
    </source>
</evidence>
<protein>
    <recommendedName>
        <fullName evidence="3">Secreted protein</fullName>
    </recommendedName>
</protein>
<dbReference type="AlphaFoldDB" id="A0A6B0UW37"/>
<organism evidence="2">
    <name type="scientific">Ixodes ricinus</name>
    <name type="common">Common tick</name>
    <name type="synonym">Acarus ricinus</name>
    <dbReference type="NCBI Taxonomy" id="34613"/>
    <lineage>
        <taxon>Eukaryota</taxon>
        <taxon>Metazoa</taxon>
        <taxon>Ecdysozoa</taxon>
        <taxon>Arthropoda</taxon>
        <taxon>Chelicerata</taxon>
        <taxon>Arachnida</taxon>
        <taxon>Acari</taxon>
        <taxon>Parasitiformes</taxon>
        <taxon>Ixodida</taxon>
        <taxon>Ixodoidea</taxon>
        <taxon>Ixodidae</taxon>
        <taxon>Ixodinae</taxon>
        <taxon>Ixodes</taxon>
    </lineage>
</organism>
<keyword evidence="1" id="KW-0732">Signal</keyword>
<proteinExistence type="predicted"/>
<evidence type="ECO:0008006" key="3">
    <source>
        <dbReference type="Google" id="ProtNLM"/>
    </source>
</evidence>
<sequence>MHISRSVLWWMFCCLLDSSIDSVVKLIELYTVNSHLSERQFNKYFGTREIPHTSKHGKYCKKRKQTLSRLCKVKPERPRAEEQTLCKTYSATTAGNFGNPQYRSRAFSLRLRDCPRVPAATASSRCSHLPPRPSAKSYVIGGLRAVQTGH</sequence>
<feature type="chain" id="PRO_5025610466" description="Secreted protein" evidence="1">
    <location>
        <begin position="23"/>
        <end position="150"/>
    </location>
</feature>
<feature type="signal peptide" evidence="1">
    <location>
        <begin position="1"/>
        <end position="22"/>
    </location>
</feature>
<reference evidence="2" key="1">
    <citation type="submission" date="2019-12" db="EMBL/GenBank/DDBJ databases">
        <title>An insight into the sialome of adult female Ixodes ricinus ticks feeding for 6 days.</title>
        <authorList>
            <person name="Perner J."/>
            <person name="Ribeiro J.M.C."/>
        </authorList>
    </citation>
    <scope>NUCLEOTIDE SEQUENCE</scope>
    <source>
        <strain evidence="2">Semi-engorged</strain>
        <tissue evidence="2">Salivary glands</tissue>
    </source>
</reference>
<accession>A0A6B0UW37</accession>
<evidence type="ECO:0000313" key="2">
    <source>
        <dbReference type="EMBL" id="MXU93721.1"/>
    </source>
</evidence>
<dbReference type="EMBL" id="GIFC01011638">
    <property type="protein sequence ID" value="MXU93721.1"/>
    <property type="molecule type" value="Transcribed_RNA"/>
</dbReference>